<comment type="similarity">
    <text evidence="2">Belongs to the fucolectin family.</text>
</comment>
<evidence type="ECO:0000256" key="8">
    <source>
        <dbReference type="SAM" id="MobiDB-lite"/>
    </source>
</evidence>
<dbReference type="InParanoid" id="C3XY86"/>
<accession>C3XY86</accession>
<dbReference type="InterPro" id="IPR008979">
    <property type="entry name" value="Galactose-bd-like_sf"/>
</dbReference>
<evidence type="ECO:0000259" key="10">
    <source>
        <dbReference type="SMART" id="SM00607"/>
    </source>
</evidence>
<dbReference type="SMART" id="SM00607">
    <property type="entry name" value="FTP"/>
    <property type="match status" value="2"/>
</dbReference>
<keyword evidence="7" id="KW-1015">Disulfide bond</keyword>
<dbReference type="InterPro" id="IPR006585">
    <property type="entry name" value="FTP1"/>
</dbReference>
<proteinExistence type="inferred from homology"/>
<dbReference type="GO" id="GO:0010185">
    <property type="term" value="P:regulation of cellular defense response"/>
    <property type="evidence" value="ECO:0007669"/>
    <property type="project" value="UniProtKB-ARBA"/>
</dbReference>
<keyword evidence="4" id="KW-0479">Metal-binding</keyword>
<feature type="domain" description="Fucolectin tachylectin-4 pentraxin-1" evidence="10">
    <location>
        <begin position="26"/>
        <end position="167"/>
    </location>
</feature>
<dbReference type="GO" id="GO:0046872">
    <property type="term" value="F:metal ion binding"/>
    <property type="evidence" value="ECO:0007669"/>
    <property type="project" value="UniProtKB-KW"/>
</dbReference>
<dbReference type="GO" id="GO:0001868">
    <property type="term" value="P:regulation of complement activation, lectin pathway"/>
    <property type="evidence" value="ECO:0007669"/>
    <property type="project" value="UniProtKB-ARBA"/>
</dbReference>
<keyword evidence="9" id="KW-0732">Signal</keyword>
<evidence type="ECO:0000256" key="2">
    <source>
        <dbReference type="ARBA" id="ARBA00010147"/>
    </source>
</evidence>
<feature type="domain" description="Fucolectin tachylectin-4 pentraxin-1" evidence="10">
    <location>
        <begin position="168"/>
        <end position="313"/>
    </location>
</feature>
<protein>
    <recommendedName>
        <fullName evidence="10">Fucolectin tachylectin-4 pentraxin-1 domain-containing protein</fullName>
    </recommendedName>
</protein>
<evidence type="ECO:0000256" key="6">
    <source>
        <dbReference type="ARBA" id="ARBA00022837"/>
    </source>
</evidence>
<evidence type="ECO:0000256" key="9">
    <source>
        <dbReference type="SAM" id="SignalP"/>
    </source>
</evidence>
<dbReference type="PANTHER" id="PTHR45713">
    <property type="entry name" value="FTP DOMAIN-CONTAINING PROTEIN"/>
    <property type="match status" value="1"/>
</dbReference>
<reference evidence="11" key="1">
    <citation type="journal article" date="2008" name="Nature">
        <title>The amphioxus genome and the evolution of the chordate karyotype.</title>
        <authorList>
            <consortium name="US DOE Joint Genome Institute (JGI-PGF)"/>
            <person name="Putnam N.H."/>
            <person name="Butts T."/>
            <person name="Ferrier D.E.K."/>
            <person name="Furlong R.F."/>
            <person name="Hellsten U."/>
            <person name="Kawashima T."/>
            <person name="Robinson-Rechavi M."/>
            <person name="Shoguchi E."/>
            <person name="Terry A."/>
            <person name="Yu J.-K."/>
            <person name="Benito-Gutierrez E.L."/>
            <person name="Dubchak I."/>
            <person name="Garcia-Fernandez J."/>
            <person name="Gibson-Brown J.J."/>
            <person name="Grigoriev I.V."/>
            <person name="Horton A.C."/>
            <person name="de Jong P.J."/>
            <person name="Jurka J."/>
            <person name="Kapitonov V.V."/>
            <person name="Kohara Y."/>
            <person name="Kuroki Y."/>
            <person name="Lindquist E."/>
            <person name="Lucas S."/>
            <person name="Osoegawa K."/>
            <person name="Pennacchio L.A."/>
            <person name="Salamov A.A."/>
            <person name="Satou Y."/>
            <person name="Sauka-Spengler T."/>
            <person name="Schmutz J."/>
            <person name="Shin-I T."/>
            <person name="Toyoda A."/>
            <person name="Bronner-Fraser M."/>
            <person name="Fujiyama A."/>
            <person name="Holland L.Z."/>
            <person name="Holland P.W.H."/>
            <person name="Satoh N."/>
            <person name="Rokhsar D.S."/>
        </authorList>
    </citation>
    <scope>NUCLEOTIDE SEQUENCE [LARGE SCALE GENOMIC DNA]</scope>
    <source>
        <strain evidence="11">S238N-H82</strain>
        <tissue evidence="11">Testes</tissue>
    </source>
</reference>
<dbReference type="AlphaFoldDB" id="C3XY86"/>
<dbReference type="Gene3D" id="2.60.120.260">
    <property type="entry name" value="Galactose-binding domain-like"/>
    <property type="match status" value="2"/>
</dbReference>
<feature type="signal peptide" evidence="9">
    <location>
        <begin position="1"/>
        <end position="21"/>
    </location>
</feature>
<evidence type="ECO:0000256" key="4">
    <source>
        <dbReference type="ARBA" id="ARBA00022723"/>
    </source>
</evidence>
<organism>
    <name type="scientific">Branchiostoma floridae</name>
    <name type="common">Florida lancelet</name>
    <name type="synonym">Amphioxus</name>
    <dbReference type="NCBI Taxonomy" id="7739"/>
    <lineage>
        <taxon>Eukaryota</taxon>
        <taxon>Metazoa</taxon>
        <taxon>Chordata</taxon>
        <taxon>Cephalochordata</taxon>
        <taxon>Leptocardii</taxon>
        <taxon>Amphioxiformes</taxon>
        <taxon>Branchiostomatidae</taxon>
        <taxon>Branchiostoma</taxon>
    </lineage>
</organism>
<dbReference type="eggNOG" id="ENOG502QQVA">
    <property type="taxonomic scope" value="Eukaryota"/>
</dbReference>
<evidence type="ECO:0000256" key="5">
    <source>
        <dbReference type="ARBA" id="ARBA00022734"/>
    </source>
</evidence>
<feature type="chain" id="PRO_5002934911" description="Fucolectin tachylectin-4 pentraxin-1 domain-containing protein" evidence="9">
    <location>
        <begin position="22"/>
        <end position="428"/>
    </location>
</feature>
<comment type="subunit">
    <text evidence="3">Homotrimer.</text>
</comment>
<comment type="function">
    <text evidence="1">Acts as a defensive agent. Recognizes blood group fucosylated oligosaccharides including A, B, H and Lewis B-type antigens. Does not recognize Lewis A antigen and has low affinity for monovalent haptens.</text>
</comment>
<name>C3XY86_BRAFL</name>
<evidence type="ECO:0000256" key="7">
    <source>
        <dbReference type="ARBA" id="ARBA00023157"/>
    </source>
</evidence>
<keyword evidence="6" id="KW-0106">Calcium</keyword>
<dbReference type="PANTHER" id="PTHR45713:SF6">
    <property type="entry name" value="F5_8 TYPE C DOMAIN-CONTAINING PROTEIN"/>
    <property type="match status" value="1"/>
</dbReference>
<dbReference type="Pfam" id="PF22633">
    <property type="entry name" value="F5_F8_type_C_2"/>
    <property type="match status" value="2"/>
</dbReference>
<sequence>MATRLLLTFGVVFLVGRTVSTEVVSDDNVALGKPAFQTSTWGPGEPSRAVDGRTSSRMDAGSCTHTAGHPGEDNPTWWVDLGQSYAVDSVVIFNRMDSWSERLNPFNILIGDSDQVSTNPQCGGDHQIDLAKPFISVSCQGMRGRFVAVRLPGPSRILTLCEVRVFAGGNVALGKPAFQTSTYVDGGAASRAVDGRSITNFHSRTCTHTKQEDNPAWWVDLGQPYVIESVVIVNRQDCCSERLNPFNILIGDSDQVSTNPQCGGDHQIGLTQPSISVSCPGMRGRYVAVRLPGPSRILTLCEVRVFTENVAGEHQTLTISCSAGQTMKLVASREVCSDDSKTTCDSPSSLEVEYTCAAGKPASRGLEDHEVVNDIPRTPGVQLTEHSYRTLGPACTCGLWNIRACMYLGPVEHSGPHVPGACGIFGPA</sequence>
<dbReference type="FunFam" id="2.60.120.260:FF:000105">
    <property type="entry name" value="Sushi, von Willebrand factor type A, EGF and pentraxin domain-containing protein 1"/>
    <property type="match status" value="2"/>
</dbReference>
<dbReference type="GO" id="GO:0042806">
    <property type="term" value="F:fucose binding"/>
    <property type="evidence" value="ECO:0007669"/>
    <property type="project" value="UniProtKB-ARBA"/>
</dbReference>
<feature type="region of interest" description="Disordered" evidence="8">
    <location>
        <begin position="35"/>
        <end position="69"/>
    </location>
</feature>
<dbReference type="SUPFAM" id="SSF49785">
    <property type="entry name" value="Galactose-binding domain-like"/>
    <property type="match status" value="2"/>
</dbReference>
<evidence type="ECO:0000313" key="11">
    <source>
        <dbReference type="EMBL" id="EEN66771.1"/>
    </source>
</evidence>
<dbReference type="EMBL" id="GG666473">
    <property type="protein sequence ID" value="EEN66771.1"/>
    <property type="molecule type" value="Genomic_DNA"/>
</dbReference>
<keyword evidence="5" id="KW-0430">Lectin</keyword>
<evidence type="ECO:0000256" key="1">
    <source>
        <dbReference type="ARBA" id="ARBA00002219"/>
    </source>
</evidence>
<evidence type="ECO:0000256" key="3">
    <source>
        <dbReference type="ARBA" id="ARBA00011233"/>
    </source>
</evidence>
<dbReference type="InterPro" id="IPR051941">
    <property type="entry name" value="BG_Antigen-Binding_Lectin"/>
</dbReference>
<gene>
    <name evidence="11" type="ORF">BRAFLDRAFT_91547</name>
</gene>